<protein>
    <submittedName>
        <fullName evidence="2">Uncharacterized protein</fullName>
    </submittedName>
</protein>
<evidence type="ECO:0000313" key="3">
    <source>
        <dbReference type="Proteomes" id="UP001176961"/>
    </source>
</evidence>
<dbReference type="EMBL" id="CATQJL010000001">
    <property type="protein sequence ID" value="CAJ0591744.1"/>
    <property type="molecule type" value="Genomic_DNA"/>
</dbReference>
<organism evidence="2 3">
    <name type="scientific">Cylicocyclus nassatus</name>
    <name type="common">Nematode worm</name>
    <dbReference type="NCBI Taxonomy" id="53992"/>
    <lineage>
        <taxon>Eukaryota</taxon>
        <taxon>Metazoa</taxon>
        <taxon>Ecdysozoa</taxon>
        <taxon>Nematoda</taxon>
        <taxon>Chromadorea</taxon>
        <taxon>Rhabditida</taxon>
        <taxon>Rhabditina</taxon>
        <taxon>Rhabditomorpha</taxon>
        <taxon>Strongyloidea</taxon>
        <taxon>Strongylidae</taxon>
        <taxon>Cylicocyclus</taxon>
    </lineage>
</organism>
<proteinExistence type="predicted"/>
<sequence length="79" mass="8705">MRSGSTKTEIEGVAAKPQSPPMVQLPQGVLADYPQYNPHMLLRLTQTYDLLTPPPAVPLPVLKQPALVVTRNEQTEPMN</sequence>
<evidence type="ECO:0000313" key="2">
    <source>
        <dbReference type="EMBL" id="CAJ0591744.1"/>
    </source>
</evidence>
<gene>
    <name evidence="2" type="ORF">CYNAS_LOCUS3727</name>
</gene>
<feature type="region of interest" description="Disordered" evidence="1">
    <location>
        <begin position="1"/>
        <end position="23"/>
    </location>
</feature>
<name>A0AA36GGS0_CYLNA</name>
<comment type="caution">
    <text evidence="2">The sequence shown here is derived from an EMBL/GenBank/DDBJ whole genome shotgun (WGS) entry which is preliminary data.</text>
</comment>
<reference evidence="2" key="1">
    <citation type="submission" date="2023-07" db="EMBL/GenBank/DDBJ databases">
        <authorList>
            <consortium name="CYATHOMIX"/>
        </authorList>
    </citation>
    <scope>NUCLEOTIDE SEQUENCE</scope>
    <source>
        <strain evidence="2">N/A</strain>
    </source>
</reference>
<evidence type="ECO:0000256" key="1">
    <source>
        <dbReference type="SAM" id="MobiDB-lite"/>
    </source>
</evidence>
<keyword evidence="3" id="KW-1185">Reference proteome</keyword>
<accession>A0AA36GGS0</accession>
<dbReference type="AlphaFoldDB" id="A0AA36GGS0"/>
<dbReference type="Proteomes" id="UP001176961">
    <property type="component" value="Unassembled WGS sequence"/>
</dbReference>